<sequence length="163" mass="17241">MKRVRGLLGIALILSIGLAGCQSATGGNGAADKQVSSATPTISAVSKVRTTDYLGRWVNSSERLALYLDANQRLALFQSGHTTIKGNFNLKLAKNNQATLTQASLGQSTLALTDATNMTLKTAHQTIQLTKDTGWSPQHSKLPATTKVALQGASLIRNTPLKP</sequence>
<dbReference type="EMBL" id="JAVCWF010000001">
    <property type="protein sequence ID" value="MDQ7938259.1"/>
    <property type="molecule type" value="Genomic_DNA"/>
</dbReference>
<evidence type="ECO:0000256" key="1">
    <source>
        <dbReference type="SAM" id="SignalP"/>
    </source>
</evidence>
<dbReference type="RefSeq" id="WP_308703950.1">
    <property type="nucleotide sequence ID" value="NZ_AP027463.1"/>
</dbReference>
<reference evidence="2 3" key="1">
    <citation type="journal article" date="2023" name="Int. J. Syst. Evol. Microbiol.">
        <title>Lactiplantibacillus brownii sp. nov., a novel psychrotolerant species isolated from sauerkraut.</title>
        <authorList>
            <person name="Heng Y.C."/>
            <person name="Silvaraju S."/>
            <person name="Lee J.K.Y."/>
            <person name="Kittelmann S."/>
        </authorList>
    </citation>
    <scope>NUCLEOTIDE SEQUENCE [LARGE SCALE GENOMIC DNA]</scope>
    <source>
        <strain evidence="2 3">WILCCON 0030</strain>
    </source>
</reference>
<accession>A0ABU1ABB3</accession>
<keyword evidence="1" id="KW-0732">Signal</keyword>
<evidence type="ECO:0008006" key="4">
    <source>
        <dbReference type="Google" id="ProtNLM"/>
    </source>
</evidence>
<keyword evidence="3" id="KW-1185">Reference proteome</keyword>
<dbReference type="PROSITE" id="PS51257">
    <property type="entry name" value="PROKAR_LIPOPROTEIN"/>
    <property type="match status" value="1"/>
</dbReference>
<comment type="caution">
    <text evidence="2">The sequence shown here is derived from an EMBL/GenBank/DDBJ whole genome shotgun (WGS) entry which is preliminary data.</text>
</comment>
<proteinExistence type="predicted"/>
<protein>
    <recommendedName>
        <fullName evidence="4">Lipoprotein</fullName>
    </recommendedName>
</protein>
<evidence type="ECO:0000313" key="2">
    <source>
        <dbReference type="EMBL" id="MDQ7938259.1"/>
    </source>
</evidence>
<name>A0ABU1ABB3_9LACO</name>
<organism evidence="2 3">
    <name type="scientific">Lactiplantibacillus brownii</name>
    <dbReference type="NCBI Taxonomy" id="3069269"/>
    <lineage>
        <taxon>Bacteria</taxon>
        <taxon>Bacillati</taxon>
        <taxon>Bacillota</taxon>
        <taxon>Bacilli</taxon>
        <taxon>Lactobacillales</taxon>
        <taxon>Lactobacillaceae</taxon>
        <taxon>Lactiplantibacillus</taxon>
    </lineage>
</organism>
<feature type="signal peptide" evidence="1">
    <location>
        <begin position="1"/>
        <end position="24"/>
    </location>
</feature>
<dbReference type="Proteomes" id="UP001227831">
    <property type="component" value="Unassembled WGS sequence"/>
</dbReference>
<evidence type="ECO:0000313" key="3">
    <source>
        <dbReference type="Proteomes" id="UP001227831"/>
    </source>
</evidence>
<feature type="chain" id="PRO_5045763203" description="Lipoprotein" evidence="1">
    <location>
        <begin position="25"/>
        <end position="163"/>
    </location>
</feature>
<gene>
    <name evidence="2" type="ORF">RA086_11625</name>
</gene>